<dbReference type="AlphaFoldDB" id="A0A173S8L8"/>
<proteinExistence type="predicted"/>
<dbReference type="RefSeq" id="WP_055168151.1">
    <property type="nucleotide sequence ID" value="NZ_CYXX01000004.1"/>
</dbReference>
<dbReference type="Proteomes" id="UP000095453">
    <property type="component" value="Unassembled WGS sequence"/>
</dbReference>
<sequence>MAKKKKQRKVDFTKEEIMDMSQRGSVQDLDYRLKKMKSYYGLDTSGFKTDSEGSGTESFFPAECGELLSLLCRNFDFNPAGRTKSAAKNVTATQVGDYYGRLCKEIDNLPLPFKSMVYGLPCHFASNGIGIWAERIVPILTKFIASYVEETQEDMGLLLKRLAIDIDRADYTLFVNQYYMRMAKEANKKGYMDNPDYREMLQLFDMEELKEDRVNIGVDRGIASLISELLGDVKEKSKKMGFEEDGECSREEYYDTLTKSYFDYRFKMNEETLRRYSAGARGWKTYEERISAGECISIFKKSTSEEIVDLEQDIAYLEQHLKTKKELLEKLKKMSDEQKKARDDNAKEIIRLVNQAYLDKCDKVTRGEYAKVEDSVDSFVGRVLWEFLNAK</sequence>
<name>A0A173S8L8_9FIRM</name>
<dbReference type="EMBL" id="CYXX01000004">
    <property type="protein sequence ID" value="CUM86672.1"/>
    <property type="molecule type" value="Genomic_DNA"/>
</dbReference>
<keyword evidence="1" id="KW-0175">Coiled coil</keyword>
<reference evidence="2 3" key="1">
    <citation type="submission" date="2015-09" db="EMBL/GenBank/DDBJ databases">
        <authorList>
            <consortium name="Pathogen Informatics"/>
        </authorList>
    </citation>
    <scope>NUCLEOTIDE SEQUENCE [LARGE SCALE GENOMIC DNA]</scope>
    <source>
        <strain evidence="2 3">2789STDY5608887</strain>
    </source>
</reference>
<evidence type="ECO:0000256" key="1">
    <source>
        <dbReference type="SAM" id="Coils"/>
    </source>
</evidence>
<evidence type="ECO:0000313" key="3">
    <source>
        <dbReference type="Proteomes" id="UP000095453"/>
    </source>
</evidence>
<evidence type="ECO:0000313" key="2">
    <source>
        <dbReference type="EMBL" id="CUM86672.1"/>
    </source>
</evidence>
<organism evidence="2 3">
    <name type="scientific">Roseburia inulinivorans</name>
    <dbReference type="NCBI Taxonomy" id="360807"/>
    <lineage>
        <taxon>Bacteria</taxon>
        <taxon>Bacillati</taxon>
        <taxon>Bacillota</taxon>
        <taxon>Clostridia</taxon>
        <taxon>Lachnospirales</taxon>
        <taxon>Lachnospiraceae</taxon>
        <taxon>Roseburia</taxon>
    </lineage>
</organism>
<protein>
    <submittedName>
        <fullName evidence="2">Uncharacterized protein</fullName>
    </submittedName>
</protein>
<feature type="coiled-coil region" evidence="1">
    <location>
        <begin position="300"/>
        <end position="344"/>
    </location>
</feature>
<accession>A0A173S8L8</accession>
<gene>
    <name evidence="2" type="ORF">ERS852444_00858</name>
</gene>